<dbReference type="FunFam" id="1.10.510.10:FF:000537">
    <property type="entry name" value="Putative receptor-like protein kinase"/>
    <property type="match status" value="1"/>
</dbReference>
<dbReference type="PROSITE" id="PS00108">
    <property type="entry name" value="PROTEIN_KINASE_ST"/>
    <property type="match status" value="1"/>
</dbReference>
<keyword evidence="11" id="KW-0723">Serine/threonine-protein kinase</keyword>
<keyword evidence="5 10" id="KW-0547">Nucleotide-binding</keyword>
<dbReference type="GO" id="GO:0004674">
    <property type="term" value="F:protein serine/threonine kinase activity"/>
    <property type="evidence" value="ECO:0007669"/>
    <property type="project" value="UniProtKB-KW"/>
</dbReference>
<protein>
    <submittedName>
        <fullName evidence="13">Receptor-like protein kinase</fullName>
    </submittedName>
</protein>
<evidence type="ECO:0000256" key="3">
    <source>
        <dbReference type="ARBA" id="ARBA00022692"/>
    </source>
</evidence>
<evidence type="ECO:0000313" key="14">
    <source>
        <dbReference type="Proteomes" id="UP001179952"/>
    </source>
</evidence>
<dbReference type="PROSITE" id="PS00107">
    <property type="entry name" value="PROTEIN_KINASE_ATP"/>
    <property type="match status" value="1"/>
</dbReference>
<dbReference type="Gene3D" id="3.30.200.20">
    <property type="entry name" value="Phosphorylase Kinase, domain 1"/>
    <property type="match status" value="1"/>
</dbReference>
<reference evidence="13" key="1">
    <citation type="journal article" date="2023" name="Nat. Commun.">
        <title>Diploid and tetraploid genomes of Acorus and the evolution of monocots.</title>
        <authorList>
            <person name="Ma L."/>
            <person name="Liu K.W."/>
            <person name="Li Z."/>
            <person name="Hsiao Y.Y."/>
            <person name="Qi Y."/>
            <person name="Fu T."/>
            <person name="Tang G.D."/>
            <person name="Zhang D."/>
            <person name="Sun W.H."/>
            <person name="Liu D.K."/>
            <person name="Li Y."/>
            <person name="Chen G.Z."/>
            <person name="Liu X.D."/>
            <person name="Liao X.Y."/>
            <person name="Jiang Y.T."/>
            <person name="Yu X."/>
            <person name="Hao Y."/>
            <person name="Huang J."/>
            <person name="Zhao X.W."/>
            <person name="Ke S."/>
            <person name="Chen Y.Y."/>
            <person name="Wu W.L."/>
            <person name="Hsu J.L."/>
            <person name="Lin Y.F."/>
            <person name="Huang M.D."/>
            <person name="Li C.Y."/>
            <person name="Huang L."/>
            <person name="Wang Z.W."/>
            <person name="Zhao X."/>
            <person name="Zhong W.Y."/>
            <person name="Peng D.H."/>
            <person name="Ahmad S."/>
            <person name="Lan S."/>
            <person name="Zhang J.S."/>
            <person name="Tsai W.C."/>
            <person name="Van de Peer Y."/>
            <person name="Liu Z.J."/>
        </authorList>
    </citation>
    <scope>NUCLEOTIDE SEQUENCE</scope>
    <source>
        <strain evidence="13">SCP</strain>
    </source>
</reference>
<dbReference type="InterPro" id="IPR000719">
    <property type="entry name" value="Prot_kinase_dom"/>
</dbReference>
<dbReference type="InterPro" id="IPR011009">
    <property type="entry name" value="Kinase-like_dom_sf"/>
</dbReference>
<dbReference type="InterPro" id="IPR008271">
    <property type="entry name" value="Ser/Thr_kinase_AS"/>
</dbReference>
<keyword evidence="6 13" id="KW-0418">Kinase</keyword>
<evidence type="ECO:0000256" key="1">
    <source>
        <dbReference type="ARBA" id="ARBA00004167"/>
    </source>
</evidence>
<evidence type="ECO:0000256" key="4">
    <source>
        <dbReference type="ARBA" id="ARBA00022729"/>
    </source>
</evidence>
<evidence type="ECO:0000256" key="9">
    <source>
        <dbReference type="ARBA" id="ARBA00023136"/>
    </source>
</evidence>
<keyword evidence="7 10" id="KW-0067">ATP-binding</keyword>
<evidence type="ECO:0000256" key="11">
    <source>
        <dbReference type="RuleBase" id="RU000304"/>
    </source>
</evidence>
<keyword evidence="8" id="KW-1133">Transmembrane helix</keyword>
<accession>A0AAV9A4Q9</accession>
<keyword evidence="2" id="KW-0808">Transferase</keyword>
<organism evidence="13 14">
    <name type="scientific">Acorus gramineus</name>
    <name type="common">Dwarf sweet flag</name>
    <dbReference type="NCBI Taxonomy" id="55184"/>
    <lineage>
        <taxon>Eukaryota</taxon>
        <taxon>Viridiplantae</taxon>
        <taxon>Streptophyta</taxon>
        <taxon>Embryophyta</taxon>
        <taxon>Tracheophyta</taxon>
        <taxon>Spermatophyta</taxon>
        <taxon>Magnoliopsida</taxon>
        <taxon>Liliopsida</taxon>
        <taxon>Acoraceae</taxon>
        <taxon>Acorus</taxon>
    </lineage>
</organism>
<comment type="similarity">
    <text evidence="11">Belongs to the protein kinase superfamily.</text>
</comment>
<evidence type="ECO:0000256" key="10">
    <source>
        <dbReference type="PROSITE-ProRule" id="PRU10141"/>
    </source>
</evidence>
<keyword evidence="4" id="KW-0732">Signal</keyword>
<evidence type="ECO:0000313" key="13">
    <source>
        <dbReference type="EMBL" id="KAK1259090.1"/>
    </source>
</evidence>
<reference evidence="13" key="2">
    <citation type="submission" date="2023-06" db="EMBL/GenBank/DDBJ databases">
        <authorList>
            <person name="Ma L."/>
            <person name="Liu K.-W."/>
            <person name="Li Z."/>
            <person name="Hsiao Y.-Y."/>
            <person name="Qi Y."/>
            <person name="Fu T."/>
            <person name="Tang G."/>
            <person name="Zhang D."/>
            <person name="Sun W.-H."/>
            <person name="Liu D.-K."/>
            <person name="Li Y."/>
            <person name="Chen G.-Z."/>
            <person name="Liu X.-D."/>
            <person name="Liao X.-Y."/>
            <person name="Jiang Y.-T."/>
            <person name="Yu X."/>
            <person name="Hao Y."/>
            <person name="Huang J."/>
            <person name="Zhao X.-W."/>
            <person name="Ke S."/>
            <person name="Chen Y.-Y."/>
            <person name="Wu W.-L."/>
            <person name="Hsu J.-L."/>
            <person name="Lin Y.-F."/>
            <person name="Huang M.-D."/>
            <person name="Li C.-Y."/>
            <person name="Huang L."/>
            <person name="Wang Z.-W."/>
            <person name="Zhao X."/>
            <person name="Zhong W.-Y."/>
            <person name="Peng D.-H."/>
            <person name="Ahmad S."/>
            <person name="Lan S."/>
            <person name="Zhang J.-S."/>
            <person name="Tsai W.-C."/>
            <person name="Van De Peer Y."/>
            <person name="Liu Z.-J."/>
        </authorList>
    </citation>
    <scope>NUCLEOTIDE SEQUENCE</scope>
    <source>
        <strain evidence="13">SCP</strain>
        <tissue evidence="13">Leaves</tissue>
    </source>
</reference>
<feature type="binding site" evidence="10">
    <location>
        <position position="74"/>
    </location>
    <ligand>
        <name>ATP</name>
        <dbReference type="ChEBI" id="CHEBI:30616"/>
    </ligand>
</feature>
<keyword evidence="3" id="KW-0812">Transmembrane</keyword>
<dbReference type="PROSITE" id="PS50011">
    <property type="entry name" value="PROTEIN_KINASE_DOM"/>
    <property type="match status" value="1"/>
</dbReference>
<gene>
    <name evidence="13" type="ORF">QJS04_geneDACA005610</name>
</gene>
<dbReference type="SMART" id="SM00220">
    <property type="entry name" value="S_TKc"/>
    <property type="match status" value="1"/>
</dbReference>
<evidence type="ECO:0000256" key="7">
    <source>
        <dbReference type="ARBA" id="ARBA00022840"/>
    </source>
</evidence>
<dbReference type="AlphaFoldDB" id="A0AAV9A4Q9"/>
<evidence type="ECO:0000256" key="5">
    <source>
        <dbReference type="ARBA" id="ARBA00022741"/>
    </source>
</evidence>
<dbReference type="SUPFAM" id="SSF56112">
    <property type="entry name" value="Protein kinase-like (PK-like)"/>
    <property type="match status" value="1"/>
</dbReference>
<evidence type="ECO:0000256" key="2">
    <source>
        <dbReference type="ARBA" id="ARBA00022679"/>
    </source>
</evidence>
<keyword evidence="13" id="KW-0675">Receptor</keyword>
<proteinExistence type="inferred from homology"/>
<evidence type="ECO:0000259" key="12">
    <source>
        <dbReference type="PROSITE" id="PS50011"/>
    </source>
</evidence>
<comment type="subcellular location">
    <subcellularLocation>
        <location evidence="1">Membrane</location>
        <topology evidence="1">Single-pass membrane protein</topology>
    </subcellularLocation>
</comment>
<dbReference type="GO" id="GO:0005524">
    <property type="term" value="F:ATP binding"/>
    <property type="evidence" value="ECO:0007669"/>
    <property type="project" value="UniProtKB-UniRule"/>
</dbReference>
<dbReference type="Gene3D" id="1.10.510.10">
    <property type="entry name" value="Transferase(Phosphotransferase) domain 1"/>
    <property type="match status" value="1"/>
</dbReference>
<dbReference type="InterPro" id="IPR017441">
    <property type="entry name" value="Protein_kinase_ATP_BS"/>
</dbReference>
<dbReference type="EMBL" id="JAUJYN010000012">
    <property type="protein sequence ID" value="KAK1259090.1"/>
    <property type="molecule type" value="Genomic_DNA"/>
</dbReference>
<dbReference type="PANTHER" id="PTHR47974">
    <property type="entry name" value="OS07G0415500 PROTEIN"/>
    <property type="match status" value="1"/>
</dbReference>
<feature type="domain" description="Protein kinase" evidence="12">
    <location>
        <begin position="46"/>
        <end position="320"/>
    </location>
</feature>
<dbReference type="PANTHER" id="PTHR47974:SF9">
    <property type="entry name" value="RECEPTOR-LIKE SERINE_THREONINE-PROTEIN KINASE"/>
    <property type="match status" value="1"/>
</dbReference>
<keyword evidence="14" id="KW-1185">Reference proteome</keyword>
<evidence type="ECO:0000256" key="6">
    <source>
        <dbReference type="ARBA" id="ARBA00022777"/>
    </source>
</evidence>
<evidence type="ECO:0000256" key="8">
    <source>
        <dbReference type="ARBA" id="ARBA00022989"/>
    </source>
</evidence>
<dbReference type="Proteomes" id="UP001179952">
    <property type="component" value="Unassembled WGS sequence"/>
</dbReference>
<name>A0AAV9A4Q9_ACOGR</name>
<dbReference type="GO" id="GO:0016020">
    <property type="term" value="C:membrane"/>
    <property type="evidence" value="ECO:0007669"/>
    <property type="project" value="UniProtKB-SubCell"/>
</dbReference>
<dbReference type="Pfam" id="PF00069">
    <property type="entry name" value="Pkinase"/>
    <property type="match status" value="1"/>
</dbReference>
<keyword evidence="9" id="KW-0472">Membrane</keyword>
<sequence length="380" mass="41939">MSIHSLHGRIVSRRRVTEVPIDYSCLRWAAGLPVEFNYASLQVATGGFGDLLGRGASGSVFKGVLEDGTPVAVKRIAPAPRARREFRAELSAVAAVQHVNLARLLGYCAAPANDEEGSNYLVYEFVPNGSLDAWIFPCLPWARRRSVAVDVARALAYIHHDCRSRILHLDVKPENVLLDGEFRARVTDFGLSRLMEREESRVVTTVRGTRGYLAPEWFLEGGISEKSDVYSFGIVLLEIIGGRRSVRMINDGGERWLYFPRRVSECARVGRVMEVVDERIVGEVEEQEVKVLINVGLWCVNEKPGLRPTMAQVVDMLEFRVPVEEPPEDTQALMANLFLGGGSSSSTASNQEVQDGLVGTEGFLTELTDSFSTSGRSVPV</sequence>
<comment type="caution">
    <text evidence="13">The sequence shown here is derived from an EMBL/GenBank/DDBJ whole genome shotgun (WGS) entry which is preliminary data.</text>
</comment>